<dbReference type="Proteomes" id="UP000597877">
    <property type="component" value="Unassembled WGS sequence"/>
</dbReference>
<dbReference type="InterPro" id="IPR050546">
    <property type="entry name" value="Glycosyl_Hydrlase_16"/>
</dbReference>
<sequence>MGKIAERIFMITLIGTLLGFGVKNINAATKSTQYKMVWSDEFNGTKLNLKNWTYDIGNGGANFGWGNNELEYYTDRKDNVKVENGSLVITARADNYKGPGMKKATKYTSGRIKTSNLQSFKYGKIEARMKVPAVTGMWPAFWMLGYNDKGWPYCGEIDILETWNSYQFAQGTIHWENEKDRPGRDTYEASSTKNFKDKTAWHTYGLIWTPKQMQWTVDGKVYKTFSLKESHKSELKKPFYIILNLAVGGNLPYFPPEDDFVSEKMMVDYVRVYQRKCDNGSYDGVWEESEKSSVPVYSVKFSNITKVVNQQKVLAGETIILPNVKRKGYKFLGWYNGDKKLTESTMIKSDITAKAKWQKISVKQTKITSTKQIYRKMATVKYKVKGKVDGYQIKVGKKTKYSESKIVTFGKFVSGKTYKVKVRAYSIDSRGKKIFGKWSKTAKITIK</sequence>
<dbReference type="RefSeq" id="WP_118589262.1">
    <property type="nucleotide sequence ID" value="NZ_JACOOZ010000001.1"/>
</dbReference>
<dbReference type="Pfam" id="PF09479">
    <property type="entry name" value="Flg_new"/>
    <property type="match status" value="1"/>
</dbReference>
<dbReference type="EMBL" id="JACOOZ010000001">
    <property type="protein sequence ID" value="MBC5666698.1"/>
    <property type="molecule type" value="Genomic_DNA"/>
</dbReference>
<dbReference type="PROSITE" id="PS51762">
    <property type="entry name" value="GH16_2"/>
    <property type="match status" value="1"/>
</dbReference>
<evidence type="ECO:0000256" key="1">
    <source>
        <dbReference type="ARBA" id="ARBA00004196"/>
    </source>
</evidence>
<keyword evidence="5" id="KW-1185">Reference proteome</keyword>
<dbReference type="PANTHER" id="PTHR10963:SF55">
    <property type="entry name" value="GLYCOSIDE HYDROLASE FAMILY 16 PROTEIN"/>
    <property type="match status" value="1"/>
</dbReference>
<dbReference type="InterPro" id="IPR013320">
    <property type="entry name" value="ConA-like_dom_sf"/>
</dbReference>
<evidence type="ECO:0000259" key="3">
    <source>
        <dbReference type="PROSITE" id="PS51762"/>
    </source>
</evidence>
<evidence type="ECO:0000256" key="2">
    <source>
        <dbReference type="ARBA" id="ARBA00006865"/>
    </source>
</evidence>
<comment type="caution">
    <text evidence="4">The sequence shown here is derived from an EMBL/GenBank/DDBJ whole genome shotgun (WGS) entry which is preliminary data.</text>
</comment>
<dbReference type="Pfam" id="PF00722">
    <property type="entry name" value="Glyco_hydro_16"/>
    <property type="match status" value="1"/>
</dbReference>
<dbReference type="InterPro" id="IPR042229">
    <property type="entry name" value="Listeria/Bacterioides_rpt_sf"/>
</dbReference>
<comment type="similarity">
    <text evidence="2">Belongs to the glycosyl hydrolase 16 family.</text>
</comment>
<dbReference type="CDD" id="cd08023">
    <property type="entry name" value="GH16_laminarinase_like"/>
    <property type="match status" value="1"/>
</dbReference>
<dbReference type="Gene3D" id="2.60.120.200">
    <property type="match status" value="1"/>
</dbReference>
<evidence type="ECO:0000313" key="4">
    <source>
        <dbReference type="EMBL" id="MBC5666698.1"/>
    </source>
</evidence>
<gene>
    <name evidence="4" type="ORF">H8S00_01635</name>
</gene>
<dbReference type="SUPFAM" id="SSF49899">
    <property type="entry name" value="Concanavalin A-like lectins/glucanases"/>
    <property type="match status" value="1"/>
</dbReference>
<dbReference type="Gene3D" id="2.60.40.4270">
    <property type="entry name" value="Listeria-Bacteroides repeat domain"/>
    <property type="match status" value="1"/>
</dbReference>
<protein>
    <submittedName>
        <fullName evidence="4">Family 16 glycosylhydrolase</fullName>
    </submittedName>
</protein>
<accession>A0ABR7EZB5</accession>
<dbReference type="PANTHER" id="PTHR10963">
    <property type="entry name" value="GLYCOSYL HYDROLASE-RELATED"/>
    <property type="match status" value="1"/>
</dbReference>
<reference evidence="4 5" key="1">
    <citation type="submission" date="2020-08" db="EMBL/GenBank/DDBJ databases">
        <title>Genome public.</title>
        <authorList>
            <person name="Liu C."/>
            <person name="Sun Q."/>
        </authorList>
    </citation>
    <scope>NUCLEOTIDE SEQUENCE [LARGE SCALE GENOMIC DNA]</scope>
    <source>
        <strain evidence="4 5">BX4</strain>
    </source>
</reference>
<name>A0ABR7EZB5_9FIRM</name>
<feature type="domain" description="GH16" evidence="3">
    <location>
        <begin position="28"/>
        <end position="278"/>
    </location>
</feature>
<organism evidence="4 5">
    <name type="scientific">Eubacterium segne</name>
    <dbReference type="NCBI Taxonomy" id="2763045"/>
    <lineage>
        <taxon>Bacteria</taxon>
        <taxon>Bacillati</taxon>
        <taxon>Bacillota</taxon>
        <taxon>Clostridia</taxon>
        <taxon>Eubacteriales</taxon>
        <taxon>Eubacteriaceae</taxon>
        <taxon>Eubacterium</taxon>
    </lineage>
</organism>
<dbReference type="InterPro" id="IPR013378">
    <property type="entry name" value="InlB-like_B-rpt"/>
</dbReference>
<comment type="subcellular location">
    <subcellularLocation>
        <location evidence="1">Cell envelope</location>
    </subcellularLocation>
</comment>
<evidence type="ECO:0000313" key="5">
    <source>
        <dbReference type="Proteomes" id="UP000597877"/>
    </source>
</evidence>
<proteinExistence type="inferred from homology"/>
<dbReference type="InterPro" id="IPR000757">
    <property type="entry name" value="Beta-glucanase-like"/>
</dbReference>